<reference evidence="7" key="1">
    <citation type="submission" date="2017-03" db="EMBL/GenBank/DDBJ databases">
        <authorList>
            <person name="Herbold C."/>
        </authorList>
    </citation>
    <scope>NUCLEOTIDE SEQUENCE [LARGE SCALE GENOMIC DNA]</scope>
</reference>
<dbReference type="InterPro" id="IPR005823">
    <property type="entry name" value="Ribosomal_uL13_bac-type"/>
</dbReference>
<accession>A0A2H1FIF5</accession>
<keyword evidence="3 4" id="KW-0687">Ribonucleoprotein</keyword>
<evidence type="ECO:0000256" key="4">
    <source>
        <dbReference type="HAMAP-Rule" id="MF_01366"/>
    </source>
</evidence>
<dbReference type="GO" id="GO:0022625">
    <property type="term" value="C:cytosolic large ribosomal subunit"/>
    <property type="evidence" value="ECO:0007669"/>
    <property type="project" value="UniProtKB-UniRule"/>
</dbReference>
<gene>
    <name evidence="6" type="primary">rpl</name>
    <name evidence="4" type="synonym">rpl13</name>
    <name evidence="6" type="ORF">NCS_30398</name>
</gene>
<dbReference type="SUPFAM" id="SSF52161">
    <property type="entry name" value="Ribosomal protein L13"/>
    <property type="match status" value="1"/>
</dbReference>
<dbReference type="NCBIfam" id="NF005004">
    <property type="entry name" value="PRK06394.1"/>
    <property type="match status" value="1"/>
</dbReference>
<evidence type="ECO:0000313" key="7">
    <source>
        <dbReference type="Proteomes" id="UP000230607"/>
    </source>
</evidence>
<dbReference type="InterPro" id="IPR005822">
    <property type="entry name" value="Ribosomal_uL13"/>
</dbReference>
<comment type="similarity">
    <text evidence="1 4 5">Belongs to the universal ribosomal protein uL13 family.</text>
</comment>
<dbReference type="PIRSF" id="PIRSF002181">
    <property type="entry name" value="Ribosomal_L13"/>
    <property type="match status" value="1"/>
</dbReference>
<dbReference type="PANTHER" id="PTHR11545:SF3">
    <property type="entry name" value="LARGE RIBOSOMAL SUBUNIT PROTEIN UL13"/>
    <property type="match status" value="1"/>
</dbReference>
<dbReference type="PROSITE" id="PS00783">
    <property type="entry name" value="RIBOSOMAL_L13"/>
    <property type="match status" value="1"/>
</dbReference>
<comment type="subunit">
    <text evidence="4">Part of the 50S ribosomal subunit.</text>
</comment>
<dbReference type="GO" id="GO:0006412">
    <property type="term" value="P:translation"/>
    <property type="evidence" value="ECO:0007669"/>
    <property type="project" value="UniProtKB-UniRule"/>
</dbReference>
<dbReference type="InterPro" id="IPR036899">
    <property type="entry name" value="Ribosomal_uL13_sf"/>
</dbReference>
<dbReference type="Proteomes" id="UP000230607">
    <property type="component" value="Chromosome 1"/>
</dbReference>
<sequence>MAKQVTEVKSSEKNTAVSQTIIVDGTNMIAGRLCSHVAKLLIKGNRVSIVNSENIMISGDRKTIIEEYRKFLEIASINNPKFGPFHPRRPDTMISRMVRGMLPKNKPSGKTALKRLRAYLGVPNELRSKKTTQFDDAKIRRPSPYYTTLGELGKMVGWHE</sequence>
<dbReference type="PANTHER" id="PTHR11545">
    <property type="entry name" value="RIBOSOMAL PROTEIN L13"/>
    <property type="match status" value="1"/>
</dbReference>
<organism evidence="6 7">
    <name type="scientific">Candidatus Nitrosotalea okcheonensis</name>
    <dbReference type="NCBI Taxonomy" id="1903276"/>
    <lineage>
        <taxon>Archaea</taxon>
        <taxon>Nitrososphaerota</taxon>
        <taxon>Nitrososphaeria</taxon>
        <taxon>Nitrosotaleales</taxon>
        <taxon>Nitrosotaleaceae</taxon>
        <taxon>Nitrosotalea</taxon>
    </lineage>
</organism>
<comment type="function">
    <text evidence="4">This protein is one of the early assembly proteins of the 50S ribosomal subunit, although it is not seen to bind rRNA by itself. It is important during the early stages of 50S assembly.</text>
</comment>
<dbReference type="HAMAP" id="MF_01366">
    <property type="entry name" value="Ribosomal_uL13"/>
    <property type="match status" value="1"/>
</dbReference>
<proteinExistence type="inferred from homology"/>
<evidence type="ECO:0000256" key="5">
    <source>
        <dbReference type="RuleBase" id="RU003877"/>
    </source>
</evidence>
<dbReference type="InterPro" id="IPR023563">
    <property type="entry name" value="Ribosomal_uL13_CS"/>
</dbReference>
<dbReference type="GO" id="GO:0017148">
    <property type="term" value="P:negative regulation of translation"/>
    <property type="evidence" value="ECO:0007669"/>
    <property type="project" value="TreeGrafter"/>
</dbReference>
<dbReference type="RefSeq" id="WP_255408312.1">
    <property type="nucleotide sequence ID" value="NZ_LT841358.1"/>
</dbReference>
<evidence type="ECO:0000256" key="2">
    <source>
        <dbReference type="ARBA" id="ARBA00022980"/>
    </source>
</evidence>
<evidence type="ECO:0000256" key="3">
    <source>
        <dbReference type="ARBA" id="ARBA00023274"/>
    </source>
</evidence>
<dbReference type="GO" id="GO:0003729">
    <property type="term" value="F:mRNA binding"/>
    <property type="evidence" value="ECO:0007669"/>
    <property type="project" value="TreeGrafter"/>
</dbReference>
<dbReference type="NCBIfam" id="TIGR01077">
    <property type="entry name" value="L13_A_E"/>
    <property type="match status" value="1"/>
</dbReference>
<dbReference type="Pfam" id="PF00572">
    <property type="entry name" value="Ribosomal_L13"/>
    <property type="match status" value="1"/>
</dbReference>
<evidence type="ECO:0000256" key="1">
    <source>
        <dbReference type="ARBA" id="ARBA00006227"/>
    </source>
</evidence>
<dbReference type="EMBL" id="LT841358">
    <property type="protein sequence ID" value="SMH72558.1"/>
    <property type="molecule type" value="Genomic_DNA"/>
</dbReference>
<dbReference type="Gene3D" id="3.90.1180.10">
    <property type="entry name" value="Ribosomal protein L13"/>
    <property type="match status" value="1"/>
</dbReference>
<dbReference type="InterPro" id="IPR005755">
    <property type="entry name" value="Ribosomal_uL13_euk/arc"/>
</dbReference>
<evidence type="ECO:0000313" key="6">
    <source>
        <dbReference type="EMBL" id="SMH72558.1"/>
    </source>
</evidence>
<dbReference type="GO" id="GO:0003735">
    <property type="term" value="F:structural constituent of ribosome"/>
    <property type="evidence" value="ECO:0007669"/>
    <property type="project" value="UniProtKB-UniRule"/>
</dbReference>
<dbReference type="CDD" id="cd00392">
    <property type="entry name" value="Ribosomal_L13"/>
    <property type="match status" value="1"/>
</dbReference>
<dbReference type="AlphaFoldDB" id="A0A2H1FIF5"/>
<protein>
    <recommendedName>
        <fullName evidence="4">Large ribosomal subunit protein uL13</fullName>
    </recommendedName>
</protein>
<keyword evidence="7" id="KW-1185">Reference proteome</keyword>
<keyword evidence="2 4" id="KW-0689">Ribosomal protein</keyword>
<name>A0A2H1FIF5_9ARCH</name>